<organism evidence="1">
    <name type="scientific">Myoviridae sp. ctCo31</name>
    <dbReference type="NCBI Taxonomy" id="2825053"/>
    <lineage>
        <taxon>Viruses</taxon>
        <taxon>Duplodnaviria</taxon>
        <taxon>Heunggongvirae</taxon>
        <taxon>Uroviricota</taxon>
        <taxon>Caudoviricetes</taxon>
    </lineage>
</organism>
<name>A0A8S5UMJ2_9CAUD</name>
<protein>
    <submittedName>
        <fullName evidence="1">Uncharacterized protein</fullName>
    </submittedName>
</protein>
<accession>A0A8S5UMJ2</accession>
<evidence type="ECO:0000313" key="1">
    <source>
        <dbReference type="EMBL" id="DAF95643.1"/>
    </source>
</evidence>
<proteinExistence type="predicted"/>
<dbReference type="EMBL" id="BK016109">
    <property type="protein sequence ID" value="DAF95643.1"/>
    <property type="molecule type" value="Genomic_DNA"/>
</dbReference>
<sequence length="33" mass="3699">MLLLIKIPFICSSVKNHLGQNAKLNMISARQCL</sequence>
<reference evidence="1" key="1">
    <citation type="journal article" date="2021" name="Proc. Natl. Acad. Sci. U.S.A.">
        <title>A Catalog of Tens of Thousands of Viruses from Human Metagenomes Reveals Hidden Associations with Chronic Diseases.</title>
        <authorList>
            <person name="Tisza M.J."/>
            <person name="Buck C.B."/>
        </authorList>
    </citation>
    <scope>NUCLEOTIDE SEQUENCE</scope>
    <source>
        <strain evidence="1">CtCo31</strain>
    </source>
</reference>